<sequence length="230" mass="25173">NTTLPTSLQGWFKEQPPVDFVHRQGVVRILQNRQRANKGALPMSELENEFKELWKVPFNVKQANENDPVEFLRKWPSKVEIVPQGDSFLVQLAKKPVAKAAPEEPAAAVPPAAVPPAAVPPAAVPPAAEPAEAKNGPAKPPGQKPPQNIQDFLWNLHTLLHARGGIPIAQLKDVYLTHFGHKCAIERFLVVAEGGLLATFKRSQITCCALAFQEAPWLRKMGMNSSSPTP</sequence>
<dbReference type="Proteomes" id="UP001152797">
    <property type="component" value="Unassembled WGS sequence"/>
</dbReference>
<dbReference type="InterPro" id="IPR041966">
    <property type="entry name" value="LOTUS-like"/>
</dbReference>
<dbReference type="EMBL" id="CAMXCT030001400">
    <property type="protein sequence ID" value="CAL4777047.1"/>
    <property type="molecule type" value="Genomic_DNA"/>
</dbReference>
<accession>A0A9P1FWX2</accession>
<evidence type="ECO:0000313" key="2">
    <source>
        <dbReference type="EMBL" id="CAI3989735.1"/>
    </source>
</evidence>
<reference evidence="3" key="2">
    <citation type="submission" date="2024-04" db="EMBL/GenBank/DDBJ databases">
        <authorList>
            <person name="Chen Y."/>
            <person name="Shah S."/>
            <person name="Dougan E. K."/>
            <person name="Thang M."/>
            <person name="Chan C."/>
        </authorList>
    </citation>
    <scope>NUCLEOTIDE SEQUENCE [LARGE SCALE GENOMIC DNA]</scope>
</reference>
<dbReference type="Gene3D" id="3.30.420.610">
    <property type="entry name" value="LOTUS domain-like"/>
    <property type="match status" value="1"/>
</dbReference>
<keyword evidence="5" id="KW-1185">Reference proteome</keyword>
<evidence type="ECO:0000313" key="5">
    <source>
        <dbReference type="Proteomes" id="UP001152797"/>
    </source>
</evidence>
<dbReference type="EMBL" id="CAMXCT010001400">
    <property type="protein sequence ID" value="CAI3989735.1"/>
    <property type="molecule type" value="Genomic_DNA"/>
</dbReference>
<dbReference type="OrthoDB" id="449074at2759"/>
<protein>
    <submittedName>
        <fullName evidence="4">HTH OST-type domain-containing protein</fullName>
    </submittedName>
</protein>
<name>A0A9P1FWX2_9DINO</name>
<dbReference type="EMBL" id="CAMXCT020001400">
    <property type="protein sequence ID" value="CAL1143110.1"/>
    <property type="molecule type" value="Genomic_DNA"/>
</dbReference>
<feature type="region of interest" description="Disordered" evidence="1">
    <location>
        <begin position="118"/>
        <end position="147"/>
    </location>
</feature>
<gene>
    <name evidence="2" type="ORF">C1SCF055_LOCUS16786</name>
</gene>
<dbReference type="AlphaFoldDB" id="A0A9P1FWX2"/>
<organism evidence="2">
    <name type="scientific">Cladocopium goreaui</name>
    <dbReference type="NCBI Taxonomy" id="2562237"/>
    <lineage>
        <taxon>Eukaryota</taxon>
        <taxon>Sar</taxon>
        <taxon>Alveolata</taxon>
        <taxon>Dinophyceae</taxon>
        <taxon>Suessiales</taxon>
        <taxon>Symbiodiniaceae</taxon>
        <taxon>Cladocopium</taxon>
    </lineage>
</organism>
<feature type="non-terminal residue" evidence="2">
    <location>
        <position position="1"/>
    </location>
</feature>
<evidence type="ECO:0000313" key="3">
    <source>
        <dbReference type="EMBL" id="CAL1143110.1"/>
    </source>
</evidence>
<proteinExistence type="predicted"/>
<evidence type="ECO:0000256" key="1">
    <source>
        <dbReference type="SAM" id="MobiDB-lite"/>
    </source>
</evidence>
<feature type="compositionally biased region" description="Pro residues" evidence="1">
    <location>
        <begin position="118"/>
        <end position="128"/>
    </location>
</feature>
<reference evidence="2" key="1">
    <citation type="submission" date="2022-10" db="EMBL/GenBank/DDBJ databases">
        <authorList>
            <person name="Chen Y."/>
            <person name="Dougan E. K."/>
            <person name="Chan C."/>
            <person name="Rhodes N."/>
            <person name="Thang M."/>
        </authorList>
    </citation>
    <scope>NUCLEOTIDE SEQUENCE</scope>
</reference>
<evidence type="ECO:0000313" key="4">
    <source>
        <dbReference type="EMBL" id="CAL4777047.1"/>
    </source>
</evidence>
<comment type="caution">
    <text evidence="2">The sequence shown here is derived from an EMBL/GenBank/DDBJ whole genome shotgun (WGS) entry which is preliminary data.</text>
</comment>